<reference evidence="2 3" key="1">
    <citation type="journal article" date="2019" name="Sci. Rep.">
        <title>Orb-weaving spider Araneus ventricosus genome elucidates the spidroin gene catalogue.</title>
        <authorList>
            <person name="Kono N."/>
            <person name="Nakamura H."/>
            <person name="Ohtoshi R."/>
            <person name="Moran D.A.P."/>
            <person name="Shinohara A."/>
            <person name="Yoshida Y."/>
            <person name="Fujiwara M."/>
            <person name="Mori M."/>
            <person name="Tomita M."/>
            <person name="Arakawa K."/>
        </authorList>
    </citation>
    <scope>NUCLEOTIDE SEQUENCE [LARGE SCALE GENOMIC DNA]</scope>
</reference>
<proteinExistence type="predicted"/>
<evidence type="ECO:0000313" key="2">
    <source>
        <dbReference type="EMBL" id="GBN53161.1"/>
    </source>
</evidence>
<evidence type="ECO:0000256" key="1">
    <source>
        <dbReference type="SAM" id="MobiDB-lite"/>
    </source>
</evidence>
<evidence type="ECO:0000313" key="3">
    <source>
        <dbReference type="Proteomes" id="UP000499080"/>
    </source>
</evidence>
<comment type="caution">
    <text evidence="2">The sequence shown here is derived from an EMBL/GenBank/DDBJ whole genome shotgun (WGS) entry which is preliminary data.</text>
</comment>
<keyword evidence="3" id="KW-1185">Reference proteome</keyword>
<gene>
    <name evidence="2" type="ORF">AVEN_75451_1</name>
</gene>
<dbReference type="AlphaFoldDB" id="A0A4Y2PPQ0"/>
<protein>
    <submittedName>
        <fullName evidence="2">Uncharacterized protein</fullName>
    </submittedName>
</protein>
<dbReference type="Proteomes" id="UP000499080">
    <property type="component" value="Unassembled WGS sequence"/>
</dbReference>
<dbReference type="EMBL" id="BGPR01134310">
    <property type="protein sequence ID" value="GBN53161.1"/>
    <property type="molecule type" value="Genomic_DNA"/>
</dbReference>
<name>A0A4Y2PPQ0_ARAVE</name>
<feature type="region of interest" description="Disordered" evidence="1">
    <location>
        <begin position="89"/>
        <end position="118"/>
    </location>
</feature>
<organism evidence="2 3">
    <name type="scientific">Araneus ventricosus</name>
    <name type="common">Orbweaver spider</name>
    <name type="synonym">Epeira ventricosa</name>
    <dbReference type="NCBI Taxonomy" id="182803"/>
    <lineage>
        <taxon>Eukaryota</taxon>
        <taxon>Metazoa</taxon>
        <taxon>Ecdysozoa</taxon>
        <taxon>Arthropoda</taxon>
        <taxon>Chelicerata</taxon>
        <taxon>Arachnida</taxon>
        <taxon>Araneae</taxon>
        <taxon>Araneomorphae</taxon>
        <taxon>Entelegynae</taxon>
        <taxon>Araneoidea</taxon>
        <taxon>Araneidae</taxon>
        <taxon>Araneus</taxon>
    </lineage>
</organism>
<accession>A0A4Y2PPQ0</accession>
<sequence length="118" mass="13289">MGESVDVDSGHHTSGRTFGPPYVLFNAEQLNTRRIFSGIGFRTWNQEWTPIDFHVYSQTRLSSLGQKIAALRKSWTAASTQMYILPSQNKVRRKEDSSSEIGMRQAEANTHHGVFSAS</sequence>